<proteinExistence type="predicted"/>
<dbReference type="Pfam" id="PF00899">
    <property type="entry name" value="ThiF"/>
    <property type="match status" value="1"/>
</dbReference>
<evidence type="ECO:0000259" key="1">
    <source>
        <dbReference type="Pfam" id="PF00899"/>
    </source>
</evidence>
<gene>
    <name evidence="2" type="ORF">CN958_12480</name>
</gene>
<dbReference type="SUPFAM" id="SSF69572">
    <property type="entry name" value="Activating enzymes of the ubiquitin-like proteins"/>
    <property type="match status" value="1"/>
</dbReference>
<dbReference type="Gene3D" id="3.40.50.720">
    <property type="entry name" value="NAD(P)-binding Rossmann-like Domain"/>
    <property type="match status" value="1"/>
</dbReference>
<dbReference type="EMBL" id="NUHO01000046">
    <property type="protein sequence ID" value="PGM93607.1"/>
    <property type="molecule type" value="Genomic_DNA"/>
</dbReference>
<comment type="caution">
    <text evidence="2">The sequence shown here is derived from an EMBL/GenBank/DDBJ whole genome shotgun (WGS) entry which is preliminary data.</text>
</comment>
<protein>
    <recommendedName>
        <fullName evidence="1">THIF-type NAD/FAD binding fold domain-containing protein</fullName>
    </recommendedName>
</protein>
<feature type="domain" description="THIF-type NAD/FAD binding fold" evidence="1">
    <location>
        <begin position="116"/>
        <end position="271"/>
    </location>
</feature>
<accession>A0A2B9E183</accession>
<evidence type="ECO:0000313" key="2">
    <source>
        <dbReference type="EMBL" id="PGM93607.1"/>
    </source>
</evidence>
<dbReference type="InterPro" id="IPR000594">
    <property type="entry name" value="ThiF_NAD_FAD-bd"/>
</dbReference>
<evidence type="ECO:0000313" key="3">
    <source>
        <dbReference type="Proteomes" id="UP000222054"/>
    </source>
</evidence>
<dbReference type="AlphaFoldDB" id="A0A2B9E183"/>
<dbReference type="GO" id="GO:0008641">
    <property type="term" value="F:ubiquitin-like modifier activating enzyme activity"/>
    <property type="evidence" value="ECO:0007669"/>
    <property type="project" value="InterPro"/>
</dbReference>
<reference evidence="2 3" key="1">
    <citation type="submission" date="2017-09" db="EMBL/GenBank/DDBJ databases">
        <title>Large-scale bioinformatics analysis of Bacillus genomes uncovers conserved roles of natural products in bacterial physiology.</title>
        <authorList>
            <consortium name="Agbiome Team Llc"/>
            <person name="Bleich R.M."/>
            <person name="Grubbs K.J."/>
            <person name="Santa Maria K.C."/>
            <person name="Allen S.E."/>
            <person name="Farag S."/>
            <person name="Shank E.A."/>
            <person name="Bowers A."/>
        </authorList>
    </citation>
    <scope>NUCLEOTIDE SEQUENCE [LARGE SCALE GENOMIC DNA]</scope>
    <source>
        <strain evidence="2 3">AFS053130</strain>
    </source>
</reference>
<dbReference type="InterPro" id="IPR035985">
    <property type="entry name" value="Ubiquitin-activating_enz"/>
</dbReference>
<organism evidence="2 3">
    <name type="scientific">Bacillus cereus</name>
    <dbReference type="NCBI Taxonomy" id="1396"/>
    <lineage>
        <taxon>Bacteria</taxon>
        <taxon>Bacillati</taxon>
        <taxon>Bacillota</taxon>
        <taxon>Bacilli</taxon>
        <taxon>Bacillales</taxon>
        <taxon>Bacillaceae</taxon>
        <taxon>Bacillus</taxon>
        <taxon>Bacillus cereus group</taxon>
    </lineage>
</organism>
<sequence length="365" mass="42463">MYNELIEKSISVTPGYFLFFPSEYELCIKNSYLSASLFKLKDKNKTSWIKEFFERLNYGQVLKDIIHFVPDQYKKTVMNIIVTGLQKGYFTESLHDKHILPYWMTNNMYGKEKFLKESIQNTNMALIGLGVLGAKIASKLLRYEFNNLKLIDCGTLSNLHIENCHEYINQRIGQNKVYAYEQFYKSKKGLCNTQFIDVQKFQSEKLEAELKDCNFVTVAVDEYDPLLYSLINSLAIKYKFRWTLLFVDRWDLYIGPTFIPEQTGCLQCLEDIYVNKLDSLSPKLYKSVEELKNGYPNIQFNPDHALIVSGFFLADLPNIIGEMPRMIEPENSLTLGKQLKIDTRNFDAKILSTIKNPNCKCSKIE</sequence>
<dbReference type="RefSeq" id="WP_002169248.1">
    <property type="nucleotide sequence ID" value="NZ_NUHO01000046.1"/>
</dbReference>
<name>A0A2B9E183_BACCE</name>
<dbReference type="Proteomes" id="UP000222054">
    <property type="component" value="Unassembled WGS sequence"/>
</dbReference>